<dbReference type="PROSITE" id="PS50879">
    <property type="entry name" value="RNASE_H_1"/>
    <property type="match status" value="1"/>
</dbReference>
<dbReference type="EMBL" id="KN848086">
    <property type="protein sequence ID" value="KIX94682.1"/>
    <property type="molecule type" value="Genomic_DNA"/>
</dbReference>
<dbReference type="GeneID" id="27715474"/>
<evidence type="ECO:0000313" key="4">
    <source>
        <dbReference type="EMBL" id="KIX94682.1"/>
    </source>
</evidence>
<dbReference type="InterPro" id="IPR002156">
    <property type="entry name" value="RNaseH_domain"/>
</dbReference>
<dbReference type="PRINTS" id="PR00081">
    <property type="entry name" value="GDHRDH"/>
</dbReference>
<dbReference type="Pfam" id="PF00106">
    <property type="entry name" value="adh_short"/>
    <property type="match status" value="1"/>
</dbReference>
<proteinExistence type="inferred from homology"/>
<protein>
    <recommendedName>
        <fullName evidence="3">RNase H type-1 domain-containing protein</fullName>
    </recommendedName>
</protein>
<evidence type="ECO:0000256" key="2">
    <source>
        <dbReference type="ARBA" id="ARBA00023002"/>
    </source>
</evidence>
<organism evidence="4 5">
    <name type="scientific">Fonsecaea multimorphosa CBS 102226</name>
    <dbReference type="NCBI Taxonomy" id="1442371"/>
    <lineage>
        <taxon>Eukaryota</taxon>
        <taxon>Fungi</taxon>
        <taxon>Dikarya</taxon>
        <taxon>Ascomycota</taxon>
        <taxon>Pezizomycotina</taxon>
        <taxon>Eurotiomycetes</taxon>
        <taxon>Chaetothyriomycetidae</taxon>
        <taxon>Chaetothyriales</taxon>
        <taxon>Herpotrichiellaceae</taxon>
        <taxon>Fonsecaea</taxon>
    </lineage>
</organism>
<dbReference type="SUPFAM" id="SSF51735">
    <property type="entry name" value="NAD(P)-binding Rossmann-fold domains"/>
    <property type="match status" value="1"/>
</dbReference>
<dbReference type="Pfam" id="PF00075">
    <property type="entry name" value="RNase_H"/>
    <property type="match status" value="1"/>
</dbReference>
<dbReference type="VEuPathDB" id="FungiDB:Z520_09728"/>
<dbReference type="GO" id="GO:0004523">
    <property type="term" value="F:RNA-DNA hybrid ribonuclease activity"/>
    <property type="evidence" value="ECO:0007669"/>
    <property type="project" value="InterPro"/>
</dbReference>
<dbReference type="InterPro" id="IPR002347">
    <property type="entry name" value="SDR_fam"/>
</dbReference>
<dbReference type="Gene3D" id="3.40.50.720">
    <property type="entry name" value="NAD(P)-binding Rossmann-like Domain"/>
    <property type="match status" value="1"/>
</dbReference>
<dbReference type="AlphaFoldDB" id="A0A0D2JMW7"/>
<dbReference type="OrthoDB" id="1933717at2759"/>
<dbReference type="Proteomes" id="UP000053411">
    <property type="component" value="Unassembled WGS sequence"/>
</dbReference>
<reference evidence="4 5" key="1">
    <citation type="submission" date="2015-01" db="EMBL/GenBank/DDBJ databases">
        <title>The Genome Sequence of Fonsecaea multimorphosa CBS 102226.</title>
        <authorList>
            <consortium name="The Broad Institute Genomics Platform"/>
            <person name="Cuomo C."/>
            <person name="de Hoog S."/>
            <person name="Gorbushina A."/>
            <person name="Stielow B."/>
            <person name="Teixiera M."/>
            <person name="Abouelleil A."/>
            <person name="Chapman S.B."/>
            <person name="Priest M."/>
            <person name="Young S.K."/>
            <person name="Wortman J."/>
            <person name="Nusbaum C."/>
            <person name="Birren B."/>
        </authorList>
    </citation>
    <scope>NUCLEOTIDE SEQUENCE [LARGE SCALE GENOMIC DNA]</scope>
    <source>
        <strain evidence="4 5">CBS 102226</strain>
    </source>
</reference>
<gene>
    <name evidence="4" type="ORF">Z520_09728</name>
</gene>
<dbReference type="PANTHER" id="PTHR44196">
    <property type="entry name" value="DEHYDROGENASE/REDUCTASE SDR FAMILY MEMBER 7B"/>
    <property type="match status" value="1"/>
</dbReference>
<dbReference type="CDD" id="cd13934">
    <property type="entry name" value="RNase_H_Dikarya_like"/>
    <property type="match status" value="1"/>
</dbReference>
<dbReference type="GO" id="GO:0003676">
    <property type="term" value="F:nucleic acid binding"/>
    <property type="evidence" value="ECO:0007669"/>
    <property type="project" value="InterPro"/>
</dbReference>
<dbReference type="STRING" id="1442371.A0A0D2JMW7"/>
<dbReference type="InterPro" id="IPR036291">
    <property type="entry name" value="NAD(P)-bd_dom_sf"/>
</dbReference>
<comment type="similarity">
    <text evidence="1">Belongs to the short-chain dehydrogenases/reductases (SDR) family.</text>
</comment>
<keyword evidence="5" id="KW-1185">Reference proteome</keyword>
<evidence type="ECO:0000256" key="1">
    <source>
        <dbReference type="ARBA" id="ARBA00006484"/>
    </source>
</evidence>
<dbReference type="GO" id="GO:0016020">
    <property type="term" value="C:membrane"/>
    <property type="evidence" value="ECO:0007669"/>
    <property type="project" value="TreeGrafter"/>
</dbReference>
<dbReference type="SUPFAM" id="SSF53098">
    <property type="entry name" value="Ribonuclease H-like"/>
    <property type="match status" value="1"/>
</dbReference>
<dbReference type="PANTHER" id="PTHR44196:SF1">
    <property type="entry name" value="DEHYDROGENASE_REDUCTASE SDR FAMILY MEMBER 7B"/>
    <property type="match status" value="1"/>
</dbReference>
<sequence>MSKFPSFTKTWHHSPYAAIDPRQPSLSAQGKTVFITGGATGIGKATAIAFAQAKARAVVITGRTKSTLDSAKVEIEEAAQAESNRDFQCLVFQADVTSASAMEDAFGQTVQKLGGIDVLVSNAGYVDSHSVIAQSDLDDYWQCFETNAKGALVVIKAFLKTHSAAQPQSASAQNPPVPKPIIINISSGAAHLPPPVIPTFSAYAASKLAALHIFCYLQDEHPDDLIVFNLQPGEIPTAMARKGQRNMAKDDVRLPASWCVWAAAKAESDANFLKGRFVWGNWNVDELCERREEVEKGDLLKVELKGWGGDVAERFDPVHWDYPAEFQPYDIAIECDEGVFSYLVCPHSELCLDPNRREPHLDCLVVAVEGACSGNGKQHSDVKAGIGVYFRSASSGNKRASLPSQISTNQRAELVASIVALARIRRLMGPDGILCDDCGMNHVIIKTDSNYVVQGMTEWMGKWQKNGFRTDRGAPVTNSALFQLLGKMVTLVQDTLACTVYFWHVPRTFNKEADKLAKESLIAGAVEDPEMEL</sequence>
<dbReference type="RefSeq" id="XP_016628805.1">
    <property type="nucleotide sequence ID" value="XM_016780222.1"/>
</dbReference>
<feature type="domain" description="RNase H type-1" evidence="3">
    <location>
        <begin position="360"/>
        <end position="522"/>
    </location>
</feature>
<dbReference type="Gene3D" id="3.30.420.10">
    <property type="entry name" value="Ribonuclease H-like superfamily/Ribonuclease H"/>
    <property type="match status" value="1"/>
</dbReference>
<keyword evidence="2" id="KW-0560">Oxidoreductase</keyword>
<dbReference type="InterPro" id="IPR012337">
    <property type="entry name" value="RNaseH-like_sf"/>
</dbReference>
<dbReference type="GO" id="GO:0016491">
    <property type="term" value="F:oxidoreductase activity"/>
    <property type="evidence" value="ECO:0007669"/>
    <property type="project" value="UniProtKB-KW"/>
</dbReference>
<dbReference type="InterPro" id="IPR036397">
    <property type="entry name" value="RNaseH_sf"/>
</dbReference>
<name>A0A0D2JMW7_9EURO</name>
<evidence type="ECO:0000259" key="3">
    <source>
        <dbReference type="PROSITE" id="PS50879"/>
    </source>
</evidence>
<dbReference type="CDD" id="cd05233">
    <property type="entry name" value="SDR_c"/>
    <property type="match status" value="1"/>
</dbReference>
<accession>A0A0D2JMW7</accession>
<evidence type="ECO:0000313" key="5">
    <source>
        <dbReference type="Proteomes" id="UP000053411"/>
    </source>
</evidence>